<dbReference type="PANTHER" id="PTHR23155">
    <property type="entry name" value="DISEASE RESISTANCE PROTEIN RP"/>
    <property type="match status" value="1"/>
</dbReference>
<dbReference type="InterPro" id="IPR027417">
    <property type="entry name" value="P-loop_NTPase"/>
</dbReference>
<dbReference type="FunFam" id="1.10.10.10:FF:000322">
    <property type="entry name" value="Probable disease resistance protein At1g63360"/>
    <property type="match status" value="1"/>
</dbReference>
<feature type="domain" description="NB-ARC" evidence="7">
    <location>
        <begin position="205"/>
        <end position="342"/>
    </location>
</feature>
<evidence type="ECO:0008006" key="12">
    <source>
        <dbReference type="Google" id="ProtNLM"/>
    </source>
</evidence>
<evidence type="ECO:0000259" key="9">
    <source>
        <dbReference type="Pfam" id="PF23559"/>
    </source>
</evidence>
<evidence type="ECO:0000256" key="6">
    <source>
        <dbReference type="SAM" id="Coils"/>
    </source>
</evidence>
<comment type="caution">
    <text evidence="10">The sequence shown here is derived from an EMBL/GenBank/DDBJ whole genome shotgun (WGS) entry which is preliminary data.</text>
</comment>
<evidence type="ECO:0000256" key="4">
    <source>
        <dbReference type="ARBA" id="ARBA00022741"/>
    </source>
</evidence>
<dbReference type="AlphaFoldDB" id="A0A5J9VE73"/>
<dbReference type="Gene3D" id="1.10.10.10">
    <property type="entry name" value="Winged helix-like DNA-binding domain superfamily/Winged helix DNA-binding domain"/>
    <property type="match status" value="1"/>
</dbReference>
<dbReference type="Proteomes" id="UP000324897">
    <property type="component" value="Unassembled WGS sequence"/>
</dbReference>
<dbReference type="Pfam" id="PF00931">
    <property type="entry name" value="NB-ARC"/>
    <property type="match status" value="1"/>
</dbReference>
<feature type="non-terminal residue" evidence="10">
    <location>
        <position position="1"/>
    </location>
</feature>
<evidence type="ECO:0000256" key="2">
    <source>
        <dbReference type="ARBA" id="ARBA00022614"/>
    </source>
</evidence>
<gene>
    <name evidence="10" type="ORF">EJB05_16461</name>
</gene>
<feature type="domain" description="Disease resistance protein winged helix" evidence="9">
    <location>
        <begin position="455"/>
        <end position="526"/>
    </location>
</feature>
<evidence type="ECO:0000256" key="5">
    <source>
        <dbReference type="ARBA" id="ARBA00022821"/>
    </source>
</evidence>
<dbReference type="InterPro" id="IPR002182">
    <property type="entry name" value="NB-ARC"/>
</dbReference>
<keyword evidence="6" id="KW-0175">Coiled coil</keyword>
<dbReference type="GO" id="GO:0043531">
    <property type="term" value="F:ADP binding"/>
    <property type="evidence" value="ECO:0007669"/>
    <property type="project" value="InterPro"/>
</dbReference>
<dbReference type="GO" id="GO:0009626">
    <property type="term" value="P:plant-type hypersensitive response"/>
    <property type="evidence" value="ECO:0007669"/>
    <property type="project" value="UniProtKB-ARBA"/>
</dbReference>
<keyword evidence="11" id="KW-1185">Reference proteome</keyword>
<dbReference type="EMBL" id="RWGY01000009">
    <property type="protein sequence ID" value="TVU34622.1"/>
    <property type="molecule type" value="Genomic_DNA"/>
</dbReference>
<dbReference type="Gene3D" id="3.40.50.300">
    <property type="entry name" value="P-loop containing nucleotide triphosphate hydrolases"/>
    <property type="match status" value="1"/>
</dbReference>
<dbReference type="PRINTS" id="PR00364">
    <property type="entry name" value="DISEASERSIST"/>
</dbReference>
<feature type="non-terminal residue" evidence="10">
    <location>
        <position position="535"/>
    </location>
</feature>
<dbReference type="Pfam" id="PF23559">
    <property type="entry name" value="WHD_DRP"/>
    <property type="match status" value="1"/>
</dbReference>
<dbReference type="InterPro" id="IPR044974">
    <property type="entry name" value="Disease_R_plants"/>
</dbReference>
<proteinExistence type="inferred from homology"/>
<dbReference type="Gramene" id="TVU34622">
    <property type="protein sequence ID" value="TVU34622"/>
    <property type="gene ID" value="EJB05_16461"/>
</dbReference>
<dbReference type="Gene3D" id="1.20.5.4130">
    <property type="match status" value="1"/>
</dbReference>
<dbReference type="GO" id="GO:0002758">
    <property type="term" value="P:innate immune response-activating signaling pathway"/>
    <property type="evidence" value="ECO:0007669"/>
    <property type="project" value="UniProtKB-ARBA"/>
</dbReference>
<dbReference type="InterPro" id="IPR041118">
    <property type="entry name" value="Rx_N"/>
</dbReference>
<keyword evidence="4" id="KW-0547">Nucleotide-binding</keyword>
<evidence type="ECO:0000256" key="1">
    <source>
        <dbReference type="ARBA" id="ARBA00008894"/>
    </source>
</evidence>
<accession>A0A5J9VE73</accession>
<evidence type="ECO:0000313" key="10">
    <source>
        <dbReference type="EMBL" id="TVU34622.1"/>
    </source>
</evidence>
<dbReference type="SUPFAM" id="SSF52540">
    <property type="entry name" value="P-loop containing nucleoside triphosphate hydrolases"/>
    <property type="match status" value="1"/>
</dbReference>
<dbReference type="InterPro" id="IPR036388">
    <property type="entry name" value="WH-like_DNA-bd_sf"/>
</dbReference>
<keyword evidence="3" id="KW-0677">Repeat</keyword>
<comment type="similarity">
    <text evidence="1">Belongs to the disease resistance NB-LRR family.</text>
</comment>
<dbReference type="InterPro" id="IPR058922">
    <property type="entry name" value="WHD_DRP"/>
</dbReference>
<keyword evidence="5" id="KW-0611">Plant defense</keyword>
<keyword evidence="2" id="KW-0433">Leucine-rich repeat</keyword>
<dbReference type="GO" id="GO:0042742">
    <property type="term" value="P:defense response to bacterium"/>
    <property type="evidence" value="ECO:0007669"/>
    <property type="project" value="UniProtKB-ARBA"/>
</dbReference>
<feature type="coiled-coil region" evidence="6">
    <location>
        <begin position="138"/>
        <end position="165"/>
    </location>
</feature>
<sequence>PGGLPVGALLGNGDTFSIAYPSYHTARSHYRLLQVTPIRVNMTEKLVSASTGVINSLLESLEASWGKSIPRSKAQFLHDELSSMGALLEDLADKEGLDNQTKQWRNKVTKISCDIEDCLDDFMHRVGAPHESKGLMHLIKTLRARHQLANQIQELKARVQEASAGHMRYKLDECMSRSANVFIDPRITALYAGTSSLVGINGPKEEVIKLLIKVEEDASMQELRVVSIVGFGGLGKTTLANEYTANLAETLILRLLYRPDVMRLLKILLSKVAEKDIACNYELPDIIDNIKKHLQGKWYLIVVDDLWDTSPWEIIKCAFPEDHCGSRVLTTTRINSVAVTCCNYQQQFVYGMKPLDYHNSRQLLFGTENTCPQQLQELSDKILQRCGGMPLVIISIASLLACQPTTSIDQWKYILDSLCHDLGSNPTLDGVRNILKLSYTHLPRNLKTCLLYIGMYPEDHDIDRNDLVMQWIAEGFVSELGGRGAIEVAGSYFNELVNRSLILRLSDDTPWKSIHYKVHDMVLNLILFISTEENF</sequence>
<evidence type="ECO:0000256" key="3">
    <source>
        <dbReference type="ARBA" id="ARBA00022737"/>
    </source>
</evidence>
<dbReference type="CDD" id="cd14798">
    <property type="entry name" value="RX-CC_like"/>
    <property type="match status" value="1"/>
</dbReference>
<dbReference type="Pfam" id="PF18052">
    <property type="entry name" value="Rx_N"/>
    <property type="match status" value="1"/>
</dbReference>
<evidence type="ECO:0000313" key="11">
    <source>
        <dbReference type="Proteomes" id="UP000324897"/>
    </source>
</evidence>
<dbReference type="InterPro" id="IPR038005">
    <property type="entry name" value="RX-like_CC"/>
</dbReference>
<reference evidence="10 11" key="1">
    <citation type="journal article" date="2019" name="Sci. Rep.">
        <title>A high-quality genome of Eragrostis curvula grass provides insights into Poaceae evolution and supports new strategies to enhance forage quality.</title>
        <authorList>
            <person name="Carballo J."/>
            <person name="Santos B.A.C.M."/>
            <person name="Zappacosta D."/>
            <person name="Garbus I."/>
            <person name="Selva J.P."/>
            <person name="Gallo C.A."/>
            <person name="Diaz A."/>
            <person name="Albertini E."/>
            <person name="Caccamo M."/>
            <person name="Echenique V."/>
        </authorList>
    </citation>
    <scope>NUCLEOTIDE SEQUENCE [LARGE SCALE GENOMIC DNA]</scope>
    <source>
        <strain evidence="11">cv. Victoria</strain>
        <tissue evidence="10">Leaf</tissue>
    </source>
</reference>
<organism evidence="10 11">
    <name type="scientific">Eragrostis curvula</name>
    <name type="common">weeping love grass</name>
    <dbReference type="NCBI Taxonomy" id="38414"/>
    <lineage>
        <taxon>Eukaryota</taxon>
        <taxon>Viridiplantae</taxon>
        <taxon>Streptophyta</taxon>
        <taxon>Embryophyta</taxon>
        <taxon>Tracheophyta</taxon>
        <taxon>Spermatophyta</taxon>
        <taxon>Magnoliopsida</taxon>
        <taxon>Liliopsida</taxon>
        <taxon>Poales</taxon>
        <taxon>Poaceae</taxon>
        <taxon>PACMAD clade</taxon>
        <taxon>Chloridoideae</taxon>
        <taxon>Eragrostideae</taxon>
        <taxon>Eragrostidinae</taxon>
        <taxon>Eragrostis</taxon>
    </lineage>
</organism>
<dbReference type="Gene3D" id="1.10.8.430">
    <property type="entry name" value="Helical domain of apoptotic protease-activating factors"/>
    <property type="match status" value="1"/>
</dbReference>
<dbReference type="PANTHER" id="PTHR23155:SF906">
    <property type="entry name" value="OS08G0205100 PROTEIN"/>
    <property type="match status" value="1"/>
</dbReference>
<name>A0A5J9VE73_9POAL</name>
<feature type="domain" description="Disease resistance N-terminal" evidence="8">
    <location>
        <begin position="71"/>
        <end position="134"/>
    </location>
</feature>
<evidence type="ECO:0000259" key="8">
    <source>
        <dbReference type="Pfam" id="PF18052"/>
    </source>
</evidence>
<protein>
    <recommendedName>
        <fullName evidence="12">NB-ARC domain-containing protein</fullName>
    </recommendedName>
</protein>
<dbReference type="InterPro" id="IPR042197">
    <property type="entry name" value="Apaf_helical"/>
</dbReference>
<dbReference type="OrthoDB" id="667033at2759"/>
<evidence type="ECO:0000259" key="7">
    <source>
        <dbReference type="Pfam" id="PF00931"/>
    </source>
</evidence>